<reference evidence="1" key="1">
    <citation type="submission" date="2016-12" db="EMBL/GenBank/DDBJ databases">
        <authorList>
            <person name="Moulin L."/>
        </authorList>
    </citation>
    <scope>NUCLEOTIDE SEQUENCE [LARGE SCALE GENOMIC DNA]</scope>
    <source>
        <strain evidence="1">STM 7183</strain>
    </source>
</reference>
<proteinExistence type="predicted"/>
<comment type="caution">
    <text evidence="1">The sequence shown here is derived from an EMBL/GenBank/DDBJ whole genome shotgun (WGS) entry which is preliminary data.</text>
</comment>
<gene>
    <name evidence="1" type="ORF">BN2476_960059</name>
</gene>
<protein>
    <submittedName>
        <fullName evidence="1">Uncharacterized protein</fullName>
    </submittedName>
</protein>
<keyword evidence="2" id="KW-1185">Reference proteome</keyword>
<dbReference type="EMBL" id="CYGY02000096">
    <property type="protein sequence ID" value="SIT50908.1"/>
    <property type="molecule type" value="Genomic_DNA"/>
</dbReference>
<accession>A0A1N7SUB3</accession>
<dbReference type="Proteomes" id="UP000195569">
    <property type="component" value="Unassembled WGS sequence"/>
</dbReference>
<organism evidence="1 2">
    <name type="scientific">Paraburkholderia piptadeniae</name>
    <dbReference type="NCBI Taxonomy" id="1701573"/>
    <lineage>
        <taxon>Bacteria</taxon>
        <taxon>Pseudomonadati</taxon>
        <taxon>Pseudomonadota</taxon>
        <taxon>Betaproteobacteria</taxon>
        <taxon>Burkholderiales</taxon>
        <taxon>Burkholderiaceae</taxon>
        <taxon>Paraburkholderia</taxon>
    </lineage>
</organism>
<evidence type="ECO:0000313" key="2">
    <source>
        <dbReference type="Proteomes" id="UP000195569"/>
    </source>
</evidence>
<evidence type="ECO:0000313" key="1">
    <source>
        <dbReference type="EMBL" id="SIT50908.1"/>
    </source>
</evidence>
<name>A0A1N7SUB3_9BURK</name>
<sequence>MLSCTQGIDHIVAKDCTRQRFSFDSRHFLSFAGGKKTVKNPIEQGSVQQNVIHSR</sequence>
<dbReference type="AlphaFoldDB" id="A0A1N7SUB3"/>